<protein>
    <recommendedName>
        <fullName evidence="2">CRIB domain-containing protein</fullName>
    </recommendedName>
</protein>
<dbReference type="PROSITE" id="PS50108">
    <property type="entry name" value="CRIB"/>
    <property type="match status" value="1"/>
</dbReference>
<organism evidence="3 4">
    <name type="scientific">Pocillopora damicornis</name>
    <name type="common">Cauliflower coral</name>
    <name type="synonym">Millepora damicornis</name>
    <dbReference type="NCBI Taxonomy" id="46731"/>
    <lineage>
        <taxon>Eukaryota</taxon>
        <taxon>Metazoa</taxon>
        <taxon>Cnidaria</taxon>
        <taxon>Anthozoa</taxon>
        <taxon>Hexacorallia</taxon>
        <taxon>Scleractinia</taxon>
        <taxon>Astrocoeniina</taxon>
        <taxon>Pocilloporidae</taxon>
        <taxon>Pocillopora</taxon>
    </lineage>
</organism>
<dbReference type="SMART" id="SM00285">
    <property type="entry name" value="PBD"/>
    <property type="match status" value="1"/>
</dbReference>
<name>A0A3M6UTQ2_POCDA</name>
<sequence length="259" mass="29286">MDPRKFLKRLATELGLMKNNSNAQKKAEKVSEPADFEHRVHVALDEDSGRYVGLPMQWKQIVGRKSDDFAGSGDSHPVSRRSLTQRNTNILDDNALGHTLSQRNTGNFAIFAASLETPGSRASVADNQDLIIERLKRELRDYKARNPHGFQELREDGLLSGERINYSLQNLGDTTVTQFSLLKKTNSNNTFRRNTKRFDALAEEDYDFPENKRNSRSYNNTLSSTAVSGYSRDGSSSTKRHAIESANFQRVLKRSESEV</sequence>
<dbReference type="AlphaFoldDB" id="A0A3M6UTQ2"/>
<dbReference type="Proteomes" id="UP000275408">
    <property type="component" value="Unassembled WGS sequence"/>
</dbReference>
<evidence type="ECO:0000313" key="4">
    <source>
        <dbReference type="Proteomes" id="UP000275408"/>
    </source>
</evidence>
<feature type="compositionally biased region" description="Polar residues" evidence="1">
    <location>
        <begin position="216"/>
        <end position="237"/>
    </location>
</feature>
<dbReference type="EMBL" id="RCHS01000749">
    <property type="protein sequence ID" value="RMX57052.1"/>
    <property type="molecule type" value="Genomic_DNA"/>
</dbReference>
<reference evidence="3 4" key="1">
    <citation type="journal article" date="2018" name="Sci. Rep.">
        <title>Comparative analysis of the Pocillopora damicornis genome highlights role of immune system in coral evolution.</title>
        <authorList>
            <person name="Cunning R."/>
            <person name="Bay R.A."/>
            <person name="Gillette P."/>
            <person name="Baker A.C."/>
            <person name="Traylor-Knowles N."/>
        </authorList>
    </citation>
    <scope>NUCLEOTIDE SEQUENCE [LARGE SCALE GENOMIC DNA]</scope>
    <source>
        <strain evidence="3">RSMAS</strain>
        <tissue evidence="3">Whole animal</tissue>
    </source>
</reference>
<dbReference type="Pfam" id="PF00786">
    <property type="entry name" value="PBD"/>
    <property type="match status" value="1"/>
</dbReference>
<keyword evidence="4" id="KW-1185">Reference proteome</keyword>
<dbReference type="OrthoDB" id="1022360at2759"/>
<dbReference type="InterPro" id="IPR036936">
    <property type="entry name" value="CRIB_dom_sf"/>
</dbReference>
<dbReference type="Gene3D" id="3.90.810.10">
    <property type="entry name" value="CRIB domain"/>
    <property type="match status" value="1"/>
</dbReference>
<proteinExistence type="predicted"/>
<feature type="domain" description="CRIB" evidence="2">
    <location>
        <begin position="30"/>
        <end position="43"/>
    </location>
</feature>
<accession>A0A3M6UTQ2</accession>
<gene>
    <name evidence="3" type="ORF">pdam_00006216</name>
</gene>
<dbReference type="STRING" id="46731.A0A3M6UTQ2"/>
<dbReference type="InterPro" id="IPR000095">
    <property type="entry name" value="CRIB_dom"/>
</dbReference>
<feature type="region of interest" description="Disordered" evidence="1">
    <location>
        <begin position="67"/>
        <end position="86"/>
    </location>
</feature>
<comment type="caution">
    <text evidence="3">The sequence shown here is derived from an EMBL/GenBank/DDBJ whole genome shotgun (WGS) entry which is preliminary data.</text>
</comment>
<feature type="region of interest" description="Disordered" evidence="1">
    <location>
        <begin position="210"/>
        <end position="243"/>
    </location>
</feature>
<evidence type="ECO:0000259" key="2">
    <source>
        <dbReference type="PROSITE" id="PS50108"/>
    </source>
</evidence>
<evidence type="ECO:0000313" key="3">
    <source>
        <dbReference type="EMBL" id="RMX57052.1"/>
    </source>
</evidence>
<evidence type="ECO:0000256" key="1">
    <source>
        <dbReference type="SAM" id="MobiDB-lite"/>
    </source>
</evidence>